<keyword evidence="5" id="KW-1185">Reference proteome</keyword>
<comment type="similarity">
    <text evidence="2">Belongs to the PPR family. PCMP-E subfamily.</text>
</comment>
<dbReference type="PANTHER" id="PTHR47926">
    <property type="entry name" value="PENTATRICOPEPTIDE REPEAT-CONTAINING PROTEIN"/>
    <property type="match status" value="1"/>
</dbReference>
<dbReference type="PANTHER" id="PTHR47926:SF347">
    <property type="entry name" value="PENTATRICOPEPTIDE REPEAT-CONTAINING PROTEIN"/>
    <property type="match status" value="1"/>
</dbReference>
<feature type="repeat" description="PPR" evidence="3">
    <location>
        <begin position="507"/>
        <end position="541"/>
    </location>
</feature>
<evidence type="ECO:0000256" key="2">
    <source>
        <dbReference type="ARBA" id="ARBA00061659"/>
    </source>
</evidence>
<evidence type="ECO:0000256" key="1">
    <source>
        <dbReference type="ARBA" id="ARBA00022737"/>
    </source>
</evidence>
<proteinExistence type="inferred from homology"/>
<dbReference type="InterPro" id="IPR046960">
    <property type="entry name" value="PPR_At4g14850-like_plant"/>
</dbReference>
<sequence length="697" mass="76586">MNRHAGLIKLGLDSNPIHASKLIAEYARFPSPSSLSHAHRVFDQVPFYLQDTPLWASLISLYSRSHQPHNALHLFFHMLRPPQAASNALPNTYVFASVARAIASAPEQLSLGQTLHAHVIKSGFLPHDVVVETALVDMYAKCGVVTCAYKLFDEMPRRNLVTWNAMISGFIQNGMVMGGFELFSNMKCSEFYAPDQFTVATILSGCAGVQDLMLGEQMHGFAIVSGFELNCLNAIAAMYFHCGEVGSAEKVLDGIGGDFFVTLIKIRGYVSNAKYRDALNCISSANNGIMILRQDHKVIVPLLTACARLCLLRVGKQLHGLISTLVESCFQFNLSYEDGAIIGCALIDMYSKCGDVCEARKVFDHLLPQNVSHGNSMMSGYIYNELIGDARALLEILPEKNVVSWTTMMTGYVQSGKPKECLSLLAEMYCSKEGLIGNCLTFVVSLEACSYLTDLENGKQIHAKVVRTLVSAATNNVVIGTALIDMYSKSGKLNYAQTVFDLMVEKNVVAWTSIIMGHAVHGNGFDALKLFHQMIGMGVEPNEVTFVAVLTACSHCGLVDNGLQYFKMMKKYGLVPREDHQTCVIDMLGRFGRLDEAFYLLEEIEDTDSNCESSYGTAWAALLGASQLHGNIKLGERIAKRMVNRNQTSTAHVTLSNVYAAAGLWDEAYGVRESWRREGDVNGEPGFSSISTHLQNS</sequence>
<dbReference type="Pfam" id="PF01535">
    <property type="entry name" value="PPR"/>
    <property type="match status" value="3"/>
</dbReference>
<feature type="repeat" description="PPR" evidence="3">
    <location>
        <begin position="159"/>
        <end position="193"/>
    </location>
</feature>
<evidence type="ECO:0008006" key="6">
    <source>
        <dbReference type="Google" id="ProtNLM"/>
    </source>
</evidence>
<dbReference type="Pfam" id="PF13041">
    <property type="entry name" value="PPR_2"/>
    <property type="match status" value="2"/>
</dbReference>
<dbReference type="AlphaFoldDB" id="A0A068U5U2"/>
<dbReference type="Gramene" id="CDP03861">
    <property type="protein sequence ID" value="CDP03861"/>
    <property type="gene ID" value="GSCOC_T00016358001"/>
</dbReference>
<protein>
    <recommendedName>
        <fullName evidence="6">Pentacotripeptide-repeat region of PRORP domain-containing protein</fullName>
    </recommendedName>
</protein>
<dbReference type="FunFam" id="1.25.40.10:FF:000090">
    <property type="entry name" value="Pentatricopeptide repeat-containing protein, chloroplastic"/>
    <property type="match status" value="1"/>
</dbReference>
<dbReference type="OrthoDB" id="785790at2759"/>
<reference evidence="5" key="1">
    <citation type="journal article" date="2014" name="Science">
        <title>The coffee genome provides insight into the convergent evolution of caffeine biosynthesis.</title>
        <authorList>
            <person name="Denoeud F."/>
            <person name="Carretero-Paulet L."/>
            <person name="Dereeper A."/>
            <person name="Droc G."/>
            <person name="Guyot R."/>
            <person name="Pietrella M."/>
            <person name="Zheng C."/>
            <person name="Alberti A."/>
            <person name="Anthony F."/>
            <person name="Aprea G."/>
            <person name="Aury J.M."/>
            <person name="Bento P."/>
            <person name="Bernard M."/>
            <person name="Bocs S."/>
            <person name="Campa C."/>
            <person name="Cenci A."/>
            <person name="Combes M.C."/>
            <person name="Crouzillat D."/>
            <person name="Da Silva C."/>
            <person name="Daddiego L."/>
            <person name="De Bellis F."/>
            <person name="Dussert S."/>
            <person name="Garsmeur O."/>
            <person name="Gayraud T."/>
            <person name="Guignon V."/>
            <person name="Jahn K."/>
            <person name="Jamilloux V."/>
            <person name="Joet T."/>
            <person name="Labadie K."/>
            <person name="Lan T."/>
            <person name="Leclercq J."/>
            <person name="Lepelley M."/>
            <person name="Leroy T."/>
            <person name="Li L.T."/>
            <person name="Librado P."/>
            <person name="Lopez L."/>
            <person name="Munoz A."/>
            <person name="Noel B."/>
            <person name="Pallavicini A."/>
            <person name="Perrotta G."/>
            <person name="Poncet V."/>
            <person name="Pot D."/>
            <person name="Priyono X."/>
            <person name="Rigoreau M."/>
            <person name="Rouard M."/>
            <person name="Rozas J."/>
            <person name="Tranchant-Dubreuil C."/>
            <person name="VanBuren R."/>
            <person name="Zhang Q."/>
            <person name="Andrade A.C."/>
            <person name="Argout X."/>
            <person name="Bertrand B."/>
            <person name="de Kochko A."/>
            <person name="Graziosi G."/>
            <person name="Henry R.J."/>
            <person name="Jayarama X."/>
            <person name="Ming R."/>
            <person name="Nagai C."/>
            <person name="Rounsley S."/>
            <person name="Sankoff D."/>
            <person name="Giuliano G."/>
            <person name="Albert V.A."/>
            <person name="Wincker P."/>
            <person name="Lashermes P."/>
        </authorList>
    </citation>
    <scope>NUCLEOTIDE SEQUENCE [LARGE SCALE GENOMIC DNA]</scope>
    <source>
        <strain evidence="5">cv. DH200-94</strain>
    </source>
</reference>
<dbReference type="FunFam" id="1.25.40.10:FF:000196">
    <property type="entry name" value="Pentatricopeptide repeat-containing protein At4g14850"/>
    <property type="match status" value="1"/>
</dbReference>
<dbReference type="GO" id="GO:0003723">
    <property type="term" value="F:RNA binding"/>
    <property type="evidence" value="ECO:0007669"/>
    <property type="project" value="InterPro"/>
</dbReference>
<dbReference type="PROSITE" id="PS51375">
    <property type="entry name" value="PPR"/>
    <property type="match status" value="4"/>
</dbReference>
<evidence type="ECO:0000256" key="3">
    <source>
        <dbReference type="PROSITE-ProRule" id="PRU00708"/>
    </source>
</evidence>
<dbReference type="EMBL" id="HG739095">
    <property type="protein sequence ID" value="CDP03861.1"/>
    <property type="molecule type" value="Genomic_DNA"/>
</dbReference>
<keyword evidence="1" id="KW-0677">Repeat</keyword>
<dbReference type="InterPro" id="IPR011990">
    <property type="entry name" value="TPR-like_helical_dom_sf"/>
</dbReference>
<dbReference type="GO" id="GO:0009451">
    <property type="term" value="P:RNA modification"/>
    <property type="evidence" value="ECO:0007669"/>
    <property type="project" value="InterPro"/>
</dbReference>
<feature type="repeat" description="PPR" evidence="3">
    <location>
        <begin position="542"/>
        <end position="576"/>
    </location>
</feature>
<accession>A0A068U5U2</accession>
<evidence type="ECO:0000313" key="4">
    <source>
        <dbReference type="EMBL" id="CDP03861.1"/>
    </source>
</evidence>
<organism evidence="4 5">
    <name type="scientific">Coffea canephora</name>
    <name type="common">Robusta coffee</name>
    <dbReference type="NCBI Taxonomy" id="49390"/>
    <lineage>
        <taxon>Eukaryota</taxon>
        <taxon>Viridiplantae</taxon>
        <taxon>Streptophyta</taxon>
        <taxon>Embryophyta</taxon>
        <taxon>Tracheophyta</taxon>
        <taxon>Spermatophyta</taxon>
        <taxon>Magnoliopsida</taxon>
        <taxon>eudicotyledons</taxon>
        <taxon>Gunneridae</taxon>
        <taxon>Pentapetalae</taxon>
        <taxon>asterids</taxon>
        <taxon>lamiids</taxon>
        <taxon>Gentianales</taxon>
        <taxon>Rubiaceae</taxon>
        <taxon>Ixoroideae</taxon>
        <taxon>Gardenieae complex</taxon>
        <taxon>Bertiereae - Coffeeae clade</taxon>
        <taxon>Coffeeae</taxon>
        <taxon>Coffea</taxon>
    </lineage>
</organism>
<dbReference type="Proteomes" id="UP000295252">
    <property type="component" value="Chromosome I"/>
</dbReference>
<dbReference type="Gene3D" id="1.25.40.10">
    <property type="entry name" value="Tetratricopeptide repeat domain"/>
    <property type="match status" value="4"/>
</dbReference>
<evidence type="ECO:0000313" key="5">
    <source>
        <dbReference type="Proteomes" id="UP000295252"/>
    </source>
</evidence>
<gene>
    <name evidence="4" type="ORF">GSCOC_T00016358001</name>
</gene>
<dbReference type="NCBIfam" id="TIGR00756">
    <property type="entry name" value="PPR"/>
    <property type="match status" value="4"/>
</dbReference>
<dbReference type="OMA" id="MDQTIFV"/>
<dbReference type="PhylomeDB" id="A0A068U5U2"/>
<feature type="repeat" description="PPR" evidence="3">
    <location>
        <begin position="401"/>
        <end position="431"/>
    </location>
</feature>
<name>A0A068U5U2_COFCA</name>
<dbReference type="InterPro" id="IPR002885">
    <property type="entry name" value="PPR_rpt"/>
</dbReference>
<dbReference type="InParanoid" id="A0A068U5U2"/>